<dbReference type="RefSeq" id="WP_179272539.1">
    <property type="nucleotide sequence ID" value="NZ_BAAATM010000015.1"/>
</dbReference>
<feature type="region of interest" description="Disordered" evidence="1">
    <location>
        <begin position="32"/>
        <end position="58"/>
    </location>
</feature>
<name>A0ABP6B786_9ACTN</name>
<gene>
    <name evidence="2" type="ORF">GCM10010423_49080</name>
</gene>
<reference evidence="3" key="1">
    <citation type="journal article" date="2019" name="Int. J. Syst. Evol. Microbiol.">
        <title>The Global Catalogue of Microorganisms (GCM) 10K type strain sequencing project: providing services to taxonomists for standard genome sequencing and annotation.</title>
        <authorList>
            <consortium name="The Broad Institute Genomics Platform"/>
            <consortium name="The Broad Institute Genome Sequencing Center for Infectious Disease"/>
            <person name="Wu L."/>
            <person name="Ma J."/>
        </authorList>
    </citation>
    <scope>NUCLEOTIDE SEQUENCE [LARGE SCALE GENOMIC DNA]</scope>
    <source>
        <strain evidence="3">JCM 6924</strain>
    </source>
</reference>
<evidence type="ECO:0000313" key="3">
    <source>
        <dbReference type="Proteomes" id="UP001501095"/>
    </source>
</evidence>
<keyword evidence="3" id="KW-1185">Reference proteome</keyword>
<protein>
    <submittedName>
        <fullName evidence="2">Uncharacterized protein</fullName>
    </submittedName>
</protein>
<organism evidence="2 3">
    <name type="scientific">Streptomyces levis</name>
    <dbReference type="NCBI Taxonomy" id="285566"/>
    <lineage>
        <taxon>Bacteria</taxon>
        <taxon>Bacillati</taxon>
        <taxon>Actinomycetota</taxon>
        <taxon>Actinomycetes</taxon>
        <taxon>Kitasatosporales</taxon>
        <taxon>Streptomycetaceae</taxon>
        <taxon>Streptomyces</taxon>
    </lineage>
</organism>
<dbReference type="EMBL" id="BAAATM010000015">
    <property type="protein sequence ID" value="GAA2544112.1"/>
    <property type="molecule type" value="Genomic_DNA"/>
</dbReference>
<sequence>MIQQVAHTEPGGDPAEVGLALAVAYALHAPTGRAPELPVKAAGRTGRPAPARRRTVRA</sequence>
<comment type="caution">
    <text evidence="2">The sequence shown here is derived from an EMBL/GenBank/DDBJ whole genome shotgun (WGS) entry which is preliminary data.</text>
</comment>
<accession>A0ABP6B786</accession>
<evidence type="ECO:0000313" key="2">
    <source>
        <dbReference type="EMBL" id="GAA2544112.1"/>
    </source>
</evidence>
<dbReference type="Proteomes" id="UP001501095">
    <property type="component" value="Unassembled WGS sequence"/>
</dbReference>
<evidence type="ECO:0000256" key="1">
    <source>
        <dbReference type="SAM" id="MobiDB-lite"/>
    </source>
</evidence>
<proteinExistence type="predicted"/>